<comment type="caution">
    <text evidence="5">The sequence shown here is derived from an EMBL/GenBank/DDBJ whole genome shotgun (WGS) entry which is preliminary data.</text>
</comment>
<dbReference type="Proteomes" id="UP000693970">
    <property type="component" value="Unassembled WGS sequence"/>
</dbReference>
<proteinExistence type="predicted"/>
<keyword evidence="6" id="KW-1185">Reference proteome</keyword>
<feature type="domain" description="Radical SAM core" evidence="4">
    <location>
        <begin position="202"/>
        <end position="448"/>
    </location>
</feature>
<dbReference type="GO" id="GO:0070475">
    <property type="term" value="P:rRNA base methylation"/>
    <property type="evidence" value="ECO:0007669"/>
    <property type="project" value="TreeGrafter"/>
</dbReference>
<dbReference type="Pfam" id="PF04055">
    <property type="entry name" value="Radical_SAM"/>
    <property type="match status" value="1"/>
</dbReference>
<dbReference type="SFLD" id="SFLDS00029">
    <property type="entry name" value="Radical_SAM"/>
    <property type="match status" value="1"/>
</dbReference>
<comment type="cofactor">
    <cofactor evidence="1">
        <name>[4Fe-4S] cluster</name>
        <dbReference type="ChEBI" id="CHEBI:49883"/>
    </cofactor>
</comment>
<dbReference type="PANTHER" id="PTHR30544">
    <property type="entry name" value="23S RRNA METHYLTRANSFERASE"/>
    <property type="match status" value="1"/>
</dbReference>
<evidence type="ECO:0000313" key="6">
    <source>
        <dbReference type="Proteomes" id="UP000693970"/>
    </source>
</evidence>
<reference evidence="5" key="1">
    <citation type="journal article" date="2021" name="Sci. Rep.">
        <title>Diploid genomic architecture of Nitzschia inconspicua, an elite biomass production diatom.</title>
        <authorList>
            <person name="Oliver A."/>
            <person name="Podell S."/>
            <person name="Pinowska A."/>
            <person name="Traller J.C."/>
            <person name="Smith S.R."/>
            <person name="McClure R."/>
            <person name="Beliaev A."/>
            <person name="Bohutskyi P."/>
            <person name="Hill E.A."/>
            <person name="Rabines A."/>
            <person name="Zheng H."/>
            <person name="Allen L.Z."/>
            <person name="Kuo A."/>
            <person name="Grigoriev I.V."/>
            <person name="Allen A.E."/>
            <person name="Hazlebeck D."/>
            <person name="Allen E.E."/>
        </authorList>
    </citation>
    <scope>NUCLEOTIDE SEQUENCE</scope>
    <source>
        <strain evidence="5">Hildebrandi</strain>
    </source>
</reference>
<evidence type="ECO:0000256" key="1">
    <source>
        <dbReference type="ARBA" id="ARBA00001966"/>
    </source>
</evidence>
<dbReference type="GO" id="GO:0003824">
    <property type="term" value="F:catalytic activity"/>
    <property type="evidence" value="ECO:0007669"/>
    <property type="project" value="InterPro"/>
</dbReference>
<dbReference type="SFLD" id="SFLDG01062">
    <property type="entry name" value="methyltransferase_(Class_A)"/>
    <property type="match status" value="1"/>
</dbReference>
<dbReference type="InterPro" id="IPR007197">
    <property type="entry name" value="rSAM"/>
</dbReference>
<dbReference type="AlphaFoldDB" id="A0A9K3M770"/>
<dbReference type="OrthoDB" id="538249at2759"/>
<evidence type="ECO:0000256" key="3">
    <source>
        <dbReference type="SAM" id="SignalP"/>
    </source>
</evidence>
<dbReference type="InterPro" id="IPR040072">
    <property type="entry name" value="Methyltransferase_A"/>
</dbReference>
<organism evidence="5 6">
    <name type="scientific">Nitzschia inconspicua</name>
    <dbReference type="NCBI Taxonomy" id="303405"/>
    <lineage>
        <taxon>Eukaryota</taxon>
        <taxon>Sar</taxon>
        <taxon>Stramenopiles</taxon>
        <taxon>Ochrophyta</taxon>
        <taxon>Bacillariophyta</taxon>
        <taxon>Bacillariophyceae</taxon>
        <taxon>Bacillariophycidae</taxon>
        <taxon>Bacillariales</taxon>
        <taxon>Bacillariaceae</taxon>
        <taxon>Nitzschia</taxon>
    </lineage>
</organism>
<keyword evidence="3" id="KW-0732">Signal</keyword>
<gene>
    <name evidence="5" type="ORF">IV203_013660</name>
</gene>
<name>A0A9K3M770_9STRA</name>
<protein>
    <submittedName>
        <fullName evidence="5">Radical SAM superfamily protein</fullName>
    </submittedName>
</protein>
<dbReference type="PANTHER" id="PTHR30544:SF5">
    <property type="entry name" value="RADICAL SAM CORE DOMAIN-CONTAINING PROTEIN"/>
    <property type="match status" value="1"/>
</dbReference>
<dbReference type="SFLD" id="SFLDF00275">
    <property type="entry name" value="adenosine_C2_methyltransferase"/>
    <property type="match status" value="1"/>
</dbReference>
<sequence length="464" mass="51492">MRIRLARCFVVVPALWIVRTATALSRTVHPKLLVSPSSNNPSQPTTLPDGSPLSWSFDQLAETLGGSGKAKACWECFRLGVDPLWYYSTRSDASSNEKHLSNDMEPFVIPFELSDNKQTNDIRWTRQQVEDHVSEMASRGSPTKLSSDTLKKLQSAMGGGSIETSIAKLANLTTSSDGTTKMLLELEQDGMLVETVIIPWDDRHKSTVCVSSQVGCRQACTFCSTGRMGLLRSLSSAEILAQLYWGNKICRLYDIYGIDNCVFMGMGEPADNADAVVRAASVMVDQSLFKLAPRRVTISTVAPNPGVFAQLGVAPVVLAWSVHSSRDELRRQLVPTTQHTMEELRQGLTRALQGRSKRLQNIMLEVTLLDQINDSTEDAEHLAQFCRPLLEEVRGLKLVVNLIPWNDISATFGPASRYRKPQMDRVMAYQKVLMENEILSYIRTTRGDEEEAACGMLSTKSVRA</sequence>
<dbReference type="EMBL" id="JAGRRH010000001">
    <property type="protein sequence ID" value="KAG7374565.1"/>
    <property type="molecule type" value="Genomic_DNA"/>
</dbReference>
<feature type="region of interest" description="Disordered" evidence="2">
    <location>
        <begin position="32"/>
        <end position="51"/>
    </location>
</feature>
<accession>A0A9K3M770</accession>
<feature type="chain" id="PRO_5039918757" evidence="3">
    <location>
        <begin position="24"/>
        <end position="464"/>
    </location>
</feature>
<feature type="signal peptide" evidence="3">
    <location>
        <begin position="1"/>
        <end position="23"/>
    </location>
</feature>
<dbReference type="InterPro" id="IPR004383">
    <property type="entry name" value="rRNA_lsu_MTrfase_RlmN/Cfr"/>
</dbReference>
<evidence type="ECO:0000259" key="4">
    <source>
        <dbReference type="PROSITE" id="PS51918"/>
    </source>
</evidence>
<dbReference type="GO" id="GO:0051536">
    <property type="term" value="F:iron-sulfur cluster binding"/>
    <property type="evidence" value="ECO:0007669"/>
    <property type="project" value="InterPro"/>
</dbReference>
<dbReference type="PROSITE" id="PS51918">
    <property type="entry name" value="RADICAL_SAM"/>
    <property type="match status" value="1"/>
</dbReference>
<evidence type="ECO:0000313" key="5">
    <source>
        <dbReference type="EMBL" id="KAG7374565.1"/>
    </source>
</evidence>
<dbReference type="GO" id="GO:0030488">
    <property type="term" value="P:tRNA methylation"/>
    <property type="evidence" value="ECO:0007669"/>
    <property type="project" value="TreeGrafter"/>
</dbReference>
<evidence type="ECO:0000256" key="2">
    <source>
        <dbReference type="SAM" id="MobiDB-lite"/>
    </source>
</evidence>
<reference evidence="5" key="2">
    <citation type="submission" date="2021-04" db="EMBL/GenBank/DDBJ databases">
        <authorList>
            <person name="Podell S."/>
        </authorList>
    </citation>
    <scope>NUCLEOTIDE SEQUENCE</scope>
    <source>
        <strain evidence="5">Hildebrandi</strain>
    </source>
</reference>